<dbReference type="EMBL" id="CAJRAU010000011">
    <property type="protein sequence ID" value="CAG5074492.1"/>
    <property type="molecule type" value="Genomic_DNA"/>
</dbReference>
<protein>
    <submittedName>
        <fullName evidence="1">Uncharacterized protein</fullName>
    </submittedName>
</protein>
<name>A0ABN7REC7_9BACT</name>
<comment type="caution">
    <text evidence="1">The sequence shown here is derived from an EMBL/GenBank/DDBJ whole genome shotgun (WGS) entry which is preliminary data.</text>
</comment>
<accession>A0ABN7REC7</accession>
<evidence type="ECO:0000313" key="2">
    <source>
        <dbReference type="Proteomes" id="UP000679725"/>
    </source>
</evidence>
<evidence type="ECO:0000313" key="1">
    <source>
        <dbReference type="EMBL" id="CAG5074492.1"/>
    </source>
</evidence>
<organism evidence="1 2">
    <name type="scientific">Dyadobacter linearis</name>
    <dbReference type="NCBI Taxonomy" id="2823330"/>
    <lineage>
        <taxon>Bacteria</taxon>
        <taxon>Pseudomonadati</taxon>
        <taxon>Bacteroidota</taxon>
        <taxon>Cytophagia</taxon>
        <taxon>Cytophagales</taxon>
        <taxon>Spirosomataceae</taxon>
        <taxon>Dyadobacter</taxon>
    </lineage>
</organism>
<reference evidence="1 2" key="1">
    <citation type="submission" date="2021-04" db="EMBL/GenBank/DDBJ databases">
        <authorList>
            <person name="Rodrigo-Torres L."/>
            <person name="Arahal R. D."/>
            <person name="Lucena T."/>
        </authorList>
    </citation>
    <scope>NUCLEOTIDE SEQUENCE [LARGE SCALE GENOMIC DNA]</scope>
    <source>
        <strain evidence="1 2">CECT 9623</strain>
    </source>
</reference>
<proteinExistence type="predicted"/>
<sequence length="97" mass="11260">MQGAPAVESLISIRIRAGEFEKLPIFHEVSDFLYATTNTCFVPFLIFPVLNNEPPYEFSNNCGPFKLPSVRRCIVVLIYDKEKIRSYNWYPLQSKIK</sequence>
<dbReference type="Proteomes" id="UP000679725">
    <property type="component" value="Unassembled WGS sequence"/>
</dbReference>
<gene>
    <name evidence="1" type="ORF">DYBT9623_05179</name>
</gene>
<keyword evidence="2" id="KW-1185">Reference proteome</keyword>